<feature type="compositionally biased region" description="Basic and acidic residues" evidence="1">
    <location>
        <begin position="214"/>
        <end position="232"/>
    </location>
</feature>
<dbReference type="AlphaFoldDB" id="A0A4S8NL91"/>
<reference evidence="3 4" key="1">
    <citation type="journal article" date="2009" name="Int. J. Syst. Evol. Microbiol.">
        <title>Nocardioides caeni sp. nov., isolated from wastewater.</title>
        <authorList>
            <person name="Yoon J.H."/>
            <person name="Kang S.J."/>
            <person name="Park S."/>
            <person name="Kim W."/>
            <person name="Oh T.K."/>
        </authorList>
    </citation>
    <scope>NUCLEOTIDE SEQUENCE [LARGE SCALE GENOMIC DNA]</scope>
    <source>
        <strain evidence="3 4">DSM 23134</strain>
    </source>
</reference>
<keyword evidence="2" id="KW-1133">Transmembrane helix</keyword>
<evidence type="ECO:0000313" key="4">
    <source>
        <dbReference type="Proteomes" id="UP000307087"/>
    </source>
</evidence>
<dbReference type="OrthoDB" id="263516at2"/>
<gene>
    <name evidence="3" type="ORF">E9934_04740</name>
</gene>
<evidence type="ECO:0000256" key="1">
    <source>
        <dbReference type="SAM" id="MobiDB-lite"/>
    </source>
</evidence>
<feature type="region of interest" description="Disordered" evidence="1">
    <location>
        <begin position="206"/>
        <end position="232"/>
    </location>
</feature>
<name>A0A4S8NL91_9ACTN</name>
<feature type="transmembrane region" description="Helical" evidence="2">
    <location>
        <begin position="19"/>
        <end position="40"/>
    </location>
</feature>
<dbReference type="EMBL" id="STGW01000002">
    <property type="protein sequence ID" value="THV17777.1"/>
    <property type="molecule type" value="Genomic_DNA"/>
</dbReference>
<proteinExistence type="predicted"/>
<evidence type="ECO:0000256" key="2">
    <source>
        <dbReference type="SAM" id="Phobius"/>
    </source>
</evidence>
<evidence type="ECO:0000313" key="3">
    <source>
        <dbReference type="EMBL" id="THV17777.1"/>
    </source>
</evidence>
<keyword evidence="4" id="KW-1185">Reference proteome</keyword>
<accession>A0A4S8NL91</accession>
<organism evidence="3 4">
    <name type="scientific">Nocardioides caeni</name>
    <dbReference type="NCBI Taxonomy" id="574700"/>
    <lineage>
        <taxon>Bacteria</taxon>
        <taxon>Bacillati</taxon>
        <taxon>Actinomycetota</taxon>
        <taxon>Actinomycetes</taxon>
        <taxon>Propionibacteriales</taxon>
        <taxon>Nocardioidaceae</taxon>
        <taxon>Nocardioides</taxon>
    </lineage>
</organism>
<dbReference type="RefSeq" id="WP_136561712.1">
    <property type="nucleotide sequence ID" value="NZ_BAABLS010000001.1"/>
</dbReference>
<comment type="caution">
    <text evidence="3">The sequence shown here is derived from an EMBL/GenBank/DDBJ whole genome shotgun (WGS) entry which is preliminary data.</text>
</comment>
<dbReference type="Proteomes" id="UP000307087">
    <property type="component" value="Unassembled WGS sequence"/>
</dbReference>
<sequence length="479" mass="52149">MIDVQPPAPQPRRSRRRPIALATAGVLLLGSAAAFGAWWLQREPDHPDKWDPRVVEFVDFVEDERGLDFEHPVYVDFLTDEEFDKEVSSDDSELTDEDREEIQQSEGILRALGLLPHDVDLLDATNDLLTGAVIGLYDPEDKRIRMRGTKLTPEVRSTLVHELTHALQDQHFDLEEKADEHEESDDSSAAAVWSAIVEGDADRVEDAWAESLSPEDRKELTRAQADQSRDAADDLADVPPFLTTLIGSSYALGSILLGLADELDGTDGIDDLFSDPPVSEEALVDPWTALVDDESATSVDEPDIPDGAEEIDAGTFGSPSLLFVLAERISPQVALGAADGWGGDHYVAYEQDDRTCIRVDYVGDSRRDVTELRSALRSWIAEGPGGTASVSDHDEGLRFESCDPGERSRAGNGGSADALQLAAARGQIAIEVLPGGAPEEFARCYADVLVRELSIAELSSSQASSELQSRVESLAQRCL</sequence>
<keyword evidence="2" id="KW-0812">Transmembrane</keyword>
<keyword evidence="2" id="KW-0472">Membrane</keyword>
<protein>
    <submittedName>
        <fullName evidence="3">Uncharacterized protein</fullName>
    </submittedName>
</protein>